<dbReference type="AlphaFoldDB" id="A0AAW1S099"/>
<dbReference type="NCBIfam" id="NF041083">
    <property type="entry name" value="thermosome_beta"/>
    <property type="match status" value="1"/>
</dbReference>
<keyword evidence="4" id="KW-0963">Cytoplasm</keyword>
<dbReference type="InterPro" id="IPR002194">
    <property type="entry name" value="Chaperonin_TCP-1_CS"/>
</dbReference>
<keyword evidence="6 10" id="KW-0067">ATP-binding</keyword>
<dbReference type="Gene3D" id="3.30.260.10">
    <property type="entry name" value="TCP-1-like chaperonin intermediate domain"/>
    <property type="match status" value="1"/>
</dbReference>
<dbReference type="PROSITE" id="PS00750">
    <property type="entry name" value="TCP1_1"/>
    <property type="match status" value="1"/>
</dbReference>
<dbReference type="FunFam" id="3.50.7.10:FF:000009">
    <property type="entry name" value="T-complex protein 1 subunit alpha"/>
    <property type="match status" value="1"/>
</dbReference>
<dbReference type="GO" id="GO:0005737">
    <property type="term" value="C:cytoplasm"/>
    <property type="evidence" value="ECO:0007669"/>
    <property type="project" value="UniProtKB-SubCell"/>
</dbReference>
<dbReference type="GO" id="GO:0005524">
    <property type="term" value="F:ATP binding"/>
    <property type="evidence" value="ECO:0007669"/>
    <property type="project" value="UniProtKB-KW"/>
</dbReference>
<dbReference type="FunFam" id="1.10.560.10:FF:000070">
    <property type="entry name" value="Uncharacterized protein"/>
    <property type="match status" value="1"/>
</dbReference>
<evidence type="ECO:0000256" key="10">
    <source>
        <dbReference type="RuleBase" id="RU004187"/>
    </source>
</evidence>
<dbReference type="GO" id="GO:0016887">
    <property type="term" value="F:ATP hydrolysis activity"/>
    <property type="evidence" value="ECO:0007669"/>
    <property type="project" value="InterPro"/>
</dbReference>
<dbReference type="SUPFAM" id="SSF54849">
    <property type="entry name" value="GroEL-intermediate domain like"/>
    <property type="match status" value="1"/>
</dbReference>
<evidence type="ECO:0000256" key="2">
    <source>
        <dbReference type="ARBA" id="ARBA00008020"/>
    </source>
</evidence>
<comment type="caution">
    <text evidence="11">The sequence shown here is derived from an EMBL/GenBank/DDBJ whole genome shotgun (WGS) entry which is preliminary data.</text>
</comment>
<dbReference type="SUPFAM" id="SSF52029">
    <property type="entry name" value="GroEL apical domain-like"/>
    <property type="match status" value="1"/>
</dbReference>
<dbReference type="NCBIfam" id="TIGR02340">
    <property type="entry name" value="chap_CCT_alpha"/>
    <property type="match status" value="1"/>
</dbReference>
<dbReference type="InterPro" id="IPR054827">
    <property type="entry name" value="thermosome_alpha"/>
</dbReference>
<dbReference type="SUPFAM" id="SSF48592">
    <property type="entry name" value="GroEL equatorial domain-like"/>
    <property type="match status" value="1"/>
</dbReference>
<evidence type="ECO:0000256" key="4">
    <source>
        <dbReference type="ARBA" id="ARBA00022490"/>
    </source>
</evidence>
<dbReference type="InterPro" id="IPR027410">
    <property type="entry name" value="TCP-1-like_intermed_sf"/>
</dbReference>
<comment type="subcellular location">
    <subcellularLocation>
        <location evidence="1">Cytoplasm</location>
    </subcellularLocation>
</comment>
<organism evidence="11 12">
    <name type="scientific">Apatococcus lobatus</name>
    <dbReference type="NCBI Taxonomy" id="904363"/>
    <lineage>
        <taxon>Eukaryota</taxon>
        <taxon>Viridiplantae</taxon>
        <taxon>Chlorophyta</taxon>
        <taxon>core chlorophytes</taxon>
        <taxon>Trebouxiophyceae</taxon>
        <taxon>Chlorellales</taxon>
        <taxon>Chlorellaceae</taxon>
        <taxon>Apatococcus</taxon>
    </lineage>
</organism>
<dbReference type="PRINTS" id="PR00304">
    <property type="entry name" value="TCOMPLEXTCP1"/>
</dbReference>
<dbReference type="Proteomes" id="UP001438707">
    <property type="component" value="Unassembled WGS sequence"/>
</dbReference>
<evidence type="ECO:0000256" key="8">
    <source>
        <dbReference type="ARBA" id="ARBA00024677"/>
    </source>
</evidence>
<dbReference type="InterPro" id="IPR017998">
    <property type="entry name" value="Chaperone_TCP-1"/>
</dbReference>
<gene>
    <name evidence="11" type="ORF">WJX74_007825</name>
</gene>
<proteinExistence type="inferred from homology"/>
<keyword evidence="5 10" id="KW-0547">Nucleotide-binding</keyword>
<comment type="function">
    <text evidence="8">Molecular chaperone; assists the folding of proteins upon ATP hydrolysis. Known to play a role, in vitro, in the folding of actin and tubulin.</text>
</comment>
<dbReference type="Gene3D" id="1.10.560.10">
    <property type="entry name" value="GroEL-like equatorial domain"/>
    <property type="match status" value="1"/>
</dbReference>
<dbReference type="CDD" id="cd03335">
    <property type="entry name" value="TCP1_alpha"/>
    <property type="match status" value="1"/>
</dbReference>
<dbReference type="Pfam" id="PF00118">
    <property type="entry name" value="Cpn60_TCP1"/>
    <property type="match status" value="1"/>
</dbReference>
<evidence type="ECO:0000256" key="1">
    <source>
        <dbReference type="ARBA" id="ARBA00004496"/>
    </source>
</evidence>
<dbReference type="EMBL" id="JALJOS010000005">
    <property type="protein sequence ID" value="KAK9839013.1"/>
    <property type="molecule type" value="Genomic_DNA"/>
</dbReference>
<sequence>MMAGSAGPGLQLQGERRSGQDVRTQNITAVAAIANIVKSSLGPVGLDKMLVDDIGDVTITNDGATILKLLEVEHPAAKILVELAELQDQEVGDGTTSVVIVAAELLKRANDLVRNKIHPISIISGYRLAMREACKFVEENLALQTSKLGKDVLMNCARTAMSSKIIGSDSDFFGKLAVDAVLSVKQTGSETGKTVYPVSAINVLKAHGKSSRESALLPGYALNMARASQGMPKRVTPAKIACLDFNLQKARMQMGIQVLVTDPAELEKIRERESTLTKERINKILASGANVVLTTKGIDDMSLKYFVEAGVIACRRVSKEDMKRVAKATGASVVLSLADAEASETFEASSLGTADEVVEESVADDEMIMIRGCKHAQACTVLLRGANDYMLDEVDRSLHDAFCVVKRVLEYGTVVPGGGAVEAGLSIYLENFATTLGSREQLAIAEFADALLVIPKTLAVNAAKDATELVSKLRAYHYTAQTRSEKIKLAHSGLDLQAGSICNSVERGVLEPALCKSKIIQFATEAAITILRIDDMIKIEKGPEDEEMD</sequence>
<evidence type="ECO:0000256" key="3">
    <source>
        <dbReference type="ARBA" id="ARBA00014424"/>
    </source>
</evidence>
<dbReference type="PROSITE" id="PS00751">
    <property type="entry name" value="TCP1_2"/>
    <property type="match status" value="1"/>
</dbReference>
<name>A0AAW1S099_9CHLO</name>
<protein>
    <recommendedName>
        <fullName evidence="3">T-complex protein 1 subunit alpha</fullName>
    </recommendedName>
    <alternativeName>
        <fullName evidence="9">CCT-alpha</fullName>
    </alternativeName>
</protein>
<dbReference type="InterPro" id="IPR012715">
    <property type="entry name" value="Chap_CCT_alpha"/>
</dbReference>
<comment type="similarity">
    <text evidence="2 10">Belongs to the TCP-1 chaperonin family.</text>
</comment>
<dbReference type="InterPro" id="IPR027413">
    <property type="entry name" value="GROEL-like_equatorial_sf"/>
</dbReference>
<evidence type="ECO:0000313" key="12">
    <source>
        <dbReference type="Proteomes" id="UP001438707"/>
    </source>
</evidence>
<dbReference type="InterPro" id="IPR053374">
    <property type="entry name" value="TCP-1_chaperonin"/>
</dbReference>
<dbReference type="NCBIfam" id="NF041082">
    <property type="entry name" value="thermosome_alpha"/>
    <property type="match status" value="1"/>
</dbReference>
<dbReference type="PANTHER" id="PTHR11353">
    <property type="entry name" value="CHAPERONIN"/>
    <property type="match status" value="1"/>
</dbReference>
<evidence type="ECO:0000256" key="7">
    <source>
        <dbReference type="ARBA" id="ARBA00023186"/>
    </source>
</evidence>
<evidence type="ECO:0000256" key="5">
    <source>
        <dbReference type="ARBA" id="ARBA00022741"/>
    </source>
</evidence>
<dbReference type="InterPro" id="IPR027409">
    <property type="entry name" value="GroEL-like_apical_dom_sf"/>
</dbReference>
<accession>A0AAW1S099</accession>
<keyword evidence="7 10" id="KW-0143">Chaperone</keyword>
<dbReference type="PROSITE" id="PS00995">
    <property type="entry name" value="TCP1_3"/>
    <property type="match status" value="1"/>
</dbReference>
<reference evidence="11 12" key="1">
    <citation type="journal article" date="2024" name="Nat. Commun.">
        <title>Phylogenomics reveals the evolutionary origins of lichenization in chlorophyte algae.</title>
        <authorList>
            <person name="Puginier C."/>
            <person name="Libourel C."/>
            <person name="Otte J."/>
            <person name="Skaloud P."/>
            <person name="Haon M."/>
            <person name="Grisel S."/>
            <person name="Petersen M."/>
            <person name="Berrin J.G."/>
            <person name="Delaux P.M."/>
            <person name="Dal Grande F."/>
            <person name="Keller J."/>
        </authorList>
    </citation>
    <scope>NUCLEOTIDE SEQUENCE [LARGE SCALE GENOMIC DNA]</scope>
    <source>
        <strain evidence="11 12">SAG 2145</strain>
    </source>
</reference>
<evidence type="ECO:0000313" key="11">
    <source>
        <dbReference type="EMBL" id="KAK9839013.1"/>
    </source>
</evidence>
<evidence type="ECO:0000256" key="6">
    <source>
        <dbReference type="ARBA" id="ARBA00022840"/>
    </source>
</evidence>
<evidence type="ECO:0000256" key="9">
    <source>
        <dbReference type="ARBA" id="ARBA00030049"/>
    </source>
</evidence>
<dbReference type="GO" id="GO:0140662">
    <property type="term" value="F:ATP-dependent protein folding chaperone"/>
    <property type="evidence" value="ECO:0007669"/>
    <property type="project" value="InterPro"/>
</dbReference>
<dbReference type="InterPro" id="IPR002423">
    <property type="entry name" value="Cpn60/GroEL/TCP-1"/>
</dbReference>
<keyword evidence="12" id="KW-1185">Reference proteome</keyword>
<dbReference type="GO" id="GO:0051082">
    <property type="term" value="F:unfolded protein binding"/>
    <property type="evidence" value="ECO:0007669"/>
    <property type="project" value="InterPro"/>
</dbReference>
<dbReference type="Gene3D" id="3.50.7.10">
    <property type="entry name" value="GroEL"/>
    <property type="match status" value="1"/>
</dbReference>